<dbReference type="InterPro" id="IPR052714">
    <property type="entry name" value="MFS_Exporter"/>
</dbReference>
<feature type="transmembrane region" description="Helical" evidence="5">
    <location>
        <begin position="341"/>
        <end position="360"/>
    </location>
</feature>
<dbReference type="EMBL" id="JBHSBC010000005">
    <property type="protein sequence ID" value="MFC3980034.1"/>
    <property type="molecule type" value="Genomic_DNA"/>
</dbReference>
<sequence length="367" mass="36880">MRFVTVVGALGSLFLLMSVVPLRATASGGQDAAGLTTGALMLATVVGELAAPRVVTRYGHRLPLAAGLVLLGVPALLLTVSDDLTWTVVICLLRGLGFALTIVAGGTLTAALIPPERRAEGLGLVGVVSGVPSLVGLPLGIWLANRVNYETVFVLAALVALVALLAVPGLPEGRDLPGPTIGVAAGFRTGALVRPATVLATTALGSGIAVTFLPLAVPDELDGLVATALFVHPAAATVARWLAGRHGDRYGSAGLVVPALLASAAGMLLTALTNDAVAVVTGVVLFSAGFGIAQNATLTLMYARVTASGYGTVTALWNFAYDAGMGIGAVAFGMVAQRTGYPLAFALTAVLTMTALLPALTDRAANG</sequence>
<feature type="transmembrane region" description="Helical" evidence="5">
    <location>
        <begin position="223"/>
        <end position="243"/>
    </location>
</feature>
<dbReference type="Gene3D" id="1.20.1250.20">
    <property type="entry name" value="MFS general substrate transporter like domains"/>
    <property type="match status" value="1"/>
</dbReference>
<keyword evidence="3 5" id="KW-1133">Transmembrane helix</keyword>
<feature type="transmembrane region" description="Helical" evidence="5">
    <location>
        <begin position="124"/>
        <end position="145"/>
    </location>
</feature>
<dbReference type="PANTHER" id="PTHR23531">
    <property type="entry name" value="QUINOLENE RESISTANCE PROTEIN NORA"/>
    <property type="match status" value="1"/>
</dbReference>
<gene>
    <name evidence="7" type="ORF">ACFOYY_07875</name>
</gene>
<evidence type="ECO:0000313" key="7">
    <source>
        <dbReference type="EMBL" id="MFC3980034.1"/>
    </source>
</evidence>
<reference evidence="8" key="1">
    <citation type="journal article" date="2019" name="Int. J. Syst. Evol. Microbiol.">
        <title>The Global Catalogue of Microorganisms (GCM) 10K type strain sequencing project: providing services to taxonomists for standard genome sequencing and annotation.</title>
        <authorList>
            <consortium name="The Broad Institute Genomics Platform"/>
            <consortium name="The Broad Institute Genome Sequencing Center for Infectious Disease"/>
            <person name="Wu L."/>
            <person name="Ma J."/>
        </authorList>
    </citation>
    <scope>NUCLEOTIDE SEQUENCE [LARGE SCALE GENOMIC DNA]</scope>
    <source>
        <strain evidence="8">TBRC 7912</strain>
    </source>
</reference>
<proteinExistence type="predicted"/>
<feature type="transmembrane region" description="Helical" evidence="5">
    <location>
        <begin position="86"/>
        <end position="112"/>
    </location>
</feature>
<evidence type="ECO:0000256" key="4">
    <source>
        <dbReference type="ARBA" id="ARBA00023136"/>
    </source>
</evidence>
<feature type="transmembrane region" description="Helical" evidence="5">
    <location>
        <begin position="151"/>
        <end position="170"/>
    </location>
</feature>
<accession>A0ABV8EVJ0</accession>
<organism evidence="7 8">
    <name type="scientific">Streptosporangium jomthongense</name>
    <dbReference type="NCBI Taxonomy" id="1193683"/>
    <lineage>
        <taxon>Bacteria</taxon>
        <taxon>Bacillati</taxon>
        <taxon>Actinomycetota</taxon>
        <taxon>Actinomycetes</taxon>
        <taxon>Streptosporangiales</taxon>
        <taxon>Streptosporangiaceae</taxon>
        <taxon>Streptosporangium</taxon>
    </lineage>
</organism>
<evidence type="ECO:0000313" key="8">
    <source>
        <dbReference type="Proteomes" id="UP001595698"/>
    </source>
</evidence>
<name>A0ABV8EVJ0_9ACTN</name>
<keyword evidence="4 5" id="KW-0472">Membrane</keyword>
<dbReference type="PROSITE" id="PS50850">
    <property type="entry name" value="MFS"/>
    <property type="match status" value="1"/>
</dbReference>
<feature type="transmembrane region" description="Helical" evidence="5">
    <location>
        <begin position="191"/>
        <end position="217"/>
    </location>
</feature>
<dbReference type="RefSeq" id="WP_362780893.1">
    <property type="nucleotide sequence ID" value="NZ_JBHSBC010000005.1"/>
</dbReference>
<keyword evidence="8" id="KW-1185">Reference proteome</keyword>
<feature type="domain" description="Major facilitator superfamily (MFS) profile" evidence="6">
    <location>
        <begin position="1"/>
        <end position="367"/>
    </location>
</feature>
<feature type="transmembrane region" description="Helical" evidence="5">
    <location>
        <begin position="278"/>
        <end position="303"/>
    </location>
</feature>
<dbReference type="PANTHER" id="PTHR23531:SF1">
    <property type="entry name" value="QUINOLENE RESISTANCE PROTEIN NORA"/>
    <property type="match status" value="1"/>
</dbReference>
<feature type="transmembrane region" description="Helical" evidence="5">
    <location>
        <begin position="34"/>
        <end position="55"/>
    </location>
</feature>
<evidence type="ECO:0000259" key="6">
    <source>
        <dbReference type="PROSITE" id="PS50850"/>
    </source>
</evidence>
<dbReference type="Proteomes" id="UP001595698">
    <property type="component" value="Unassembled WGS sequence"/>
</dbReference>
<evidence type="ECO:0000256" key="1">
    <source>
        <dbReference type="ARBA" id="ARBA00004651"/>
    </source>
</evidence>
<evidence type="ECO:0000256" key="5">
    <source>
        <dbReference type="SAM" id="Phobius"/>
    </source>
</evidence>
<evidence type="ECO:0000256" key="3">
    <source>
        <dbReference type="ARBA" id="ARBA00022989"/>
    </source>
</evidence>
<dbReference type="Pfam" id="PF07690">
    <property type="entry name" value="MFS_1"/>
    <property type="match status" value="1"/>
</dbReference>
<comment type="subcellular location">
    <subcellularLocation>
        <location evidence="1">Cell membrane</location>
        <topology evidence="1">Multi-pass membrane protein</topology>
    </subcellularLocation>
</comment>
<dbReference type="InterPro" id="IPR020846">
    <property type="entry name" value="MFS_dom"/>
</dbReference>
<feature type="transmembrane region" description="Helical" evidence="5">
    <location>
        <begin position="315"/>
        <end position="335"/>
    </location>
</feature>
<dbReference type="InterPro" id="IPR011701">
    <property type="entry name" value="MFS"/>
</dbReference>
<feature type="transmembrane region" description="Helical" evidence="5">
    <location>
        <begin position="62"/>
        <end position="80"/>
    </location>
</feature>
<protein>
    <submittedName>
        <fullName evidence="7">MFS transporter</fullName>
    </submittedName>
</protein>
<dbReference type="SUPFAM" id="SSF103473">
    <property type="entry name" value="MFS general substrate transporter"/>
    <property type="match status" value="1"/>
</dbReference>
<dbReference type="InterPro" id="IPR036259">
    <property type="entry name" value="MFS_trans_sf"/>
</dbReference>
<keyword evidence="2 5" id="KW-0812">Transmembrane</keyword>
<feature type="transmembrane region" description="Helical" evidence="5">
    <location>
        <begin position="250"/>
        <end position="272"/>
    </location>
</feature>
<evidence type="ECO:0000256" key="2">
    <source>
        <dbReference type="ARBA" id="ARBA00022692"/>
    </source>
</evidence>
<comment type="caution">
    <text evidence="7">The sequence shown here is derived from an EMBL/GenBank/DDBJ whole genome shotgun (WGS) entry which is preliminary data.</text>
</comment>